<reference evidence="2 3" key="1">
    <citation type="journal article" date="2018" name="J. Biol. Chem.">
        <title>Discovery of the actinoplanic acid pathway in Streptomyces rapamycinicus reveals a genetically conserved synergism with rapamycin.</title>
        <authorList>
            <person name="Mrak P."/>
            <person name="Krastel P."/>
            <person name="Pivk Lukancic P."/>
            <person name="Tao J."/>
            <person name="Pistorius D."/>
            <person name="Moore C.M."/>
        </authorList>
    </citation>
    <scope>NUCLEOTIDE SEQUENCE [LARGE SCALE GENOMIC DNA]</scope>
    <source>
        <strain evidence="2 3">NRRL 5491</strain>
    </source>
</reference>
<dbReference type="KEGG" id="src:M271_26830"/>
<dbReference type="eggNOG" id="ENOG5033J4A">
    <property type="taxonomic scope" value="Bacteria"/>
</dbReference>
<dbReference type="Proteomes" id="UP000281594">
    <property type="component" value="Unassembled WGS sequence"/>
</dbReference>
<feature type="region of interest" description="Disordered" evidence="1">
    <location>
        <begin position="101"/>
        <end position="160"/>
    </location>
</feature>
<evidence type="ECO:0000313" key="3">
    <source>
        <dbReference type="Proteomes" id="UP000281594"/>
    </source>
</evidence>
<comment type="caution">
    <text evidence="2">The sequence shown here is derived from an EMBL/GenBank/DDBJ whole genome shotgun (WGS) entry which is preliminary data.</text>
</comment>
<accession>A0A0A0NL54</accession>
<proteinExistence type="predicted"/>
<dbReference type="AlphaFoldDB" id="A0A0A0NL54"/>
<sequence length="268" mass="28746">MSLDAMDWVWTRSTAKGTARMVLLAIADKCPDDACTAYAGTTMLVQRTNAARSSVVAAVDKLLDGGELRVVEGSKGPRGETVYHLPRAVGHVRSMPEDIRFRGLESGPVQNPDRSENRPPEGRETGPEGYGNRTPTGPESGPQNAYERKHQAEQQQARATRSALIPELGPLDGALATAGIPVRWSLGLGEQRDVWRLVQAHGVEALVARAATRTTPGAEPKPARYWLRVWGDLDRAPAARPGPATAAPYTDNLAAGLALLHAQKEGNP</sequence>
<evidence type="ECO:0000256" key="1">
    <source>
        <dbReference type="SAM" id="MobiDB-lite"/>
    </source>
</evidence>
<protein>
    <submittedName>
        <fullName evidence="2">Uncharacterized protein</fullName>
    </submittedName>
</protein>
<name>A0A0A0NL54_STRRN</name>
<organism evidence="2 3">
    <name type="scientific">Streptomyces rapamycinicus (strain ATCC 29253 / DSM 41530 / NRRL 5491 / AYB-994)</name>
    <name type="common">Streptomyces hygroscopicus (strain ATCC 29253)</name>
    <dbReference type="NCBI Taxonomy" id="1343740"/>
    <lineage>
        <taxon>Bacteria</taxon>
        <taxon>Bacillati</taxon>
        <taxon>Actinomycetota</taxon>
        <taxon>Actinomycetes</taxon>
        <taxon>Kitasatosporales</taxon>
        <taxon>Streptomycetaceae</taxon>
        <taxon>Streptomyces</taxon>
        <taxon>Streptomyces violaceusniger group</taxon>
    </lineage>
</organism>
<dbReference type="EMBL" id="QYCY01000001">
    <property type="protein sequence ID" value="RLV80063.1"/>
    <property type="molecule type" value="Genomic_DNA"/>
</dbReference>
<dbReference type="STRING" id="1343740.M271_26830"/>
<evidence type="ECO:0000313" key="2">
    <source>
        <dbReference type="EMBL" id="RLV80063.1"/>
    </source>
</evidence>
<dbReference type="HOGENOM" id="CLU_959493_0_0_11"/>
<gene>
    <name evidence="2" type="ORF">D3C57_116800</name>
</gene>
<feature type="compositionally biased region" description="Polar residues" evidence="1">
    <location>
        <begin position="133"/>
        <end position="143"/>
    </location>
</feature>
<feature type="compositionally biased region" description="Basic and acidic residues" evidence="1">
    <location>
        <begin position="113"/>
        <end position="126"/>
    </location>
</feature>
<dbReference type="RefSeq" id="WP_020870292.1">
    <property type="nucleotide sequence ID" value="NC_022785.1"/>
</dbReference>